<evidence type="ECO:0000259" key="4">
    <source>
        <dbReference type="SMART" id="SM00738"/>
    </source>
</evidence>
<organism evidence="5 6">
    <name type="scientific">Mangrovibacterium marinum</name>
    <dbReference type="NCBI Taxonomy" id="1639118"/>
    <lineage>
        <taxon>Bacteria</taxon>
        <taxon>Pseudomonadati</taxon>
        <taxon>Bacteroidota</taxon>
        <taxon>Bacteroidia</taxon>
        <taxon>Marinilabiliales</taxon>
        <taxon>Prolixibacteraceae</taxon>
        <taxon>Mangrovibacterium</taxon>
    </lineage>
</organism>
<dbReference type="AlphaFoldDB" id="A0A2T5C0F3"/>
<dbReference type="InterPro" id="IPR036735">
    <property type="entry name" value="NGN_dom_sf"/>
</dbReference>
<dbReference type="NCBIfam" id="NF033644">
    <property type="entry name" value="antiterm_UpxY"/>
    <property type="match status" value="1"/>
</dbReference>
<dbReference type="Gene3D" id="3.30.70.940">
    <property type="entry name" value="NusG, N-terminal domain"/>
    <property type="match status" value="1"/>
</dbReference>
<dbReference type="SUPFAM" id="SSF50104">
    <property type="entry name" value="Translation proteins SH3-like domain"/>
    <property type="match status" value="1"/>
</dbReference>
<dbReference type="Pfam" id="PF02357">
    <property type="entry name" value="NusG"/>
    <property type="match status" value="1"/>
</dbReference>
<dbReference type="InterPro" id="IPR008991">
    <property type="entry name" value="Translation_prot_SH3-like_sf"/>
</dbReference>
<dbReference type="CDD" id="cd09895">
    <property type="entry name" value="NGN_SP_UpxY"/>
    <property type="match status" value="1"/>
</dbReference>
<dbReference type="GO" id="GO:0006354">
    <property type="term" value="P:DNA-templated transcription elongation"/>
    <property type="evidence" value="ECO:0007669"/>
    <property type="project" value="InterPro"/>
</dbReference>
<gene>
    <name evidence="5" type="ORF">C8N47_11143</name>
</gene>
<protein>
    <submittedName>
        <fullName evidence="5">Transcription antitermination factor NusG</fullName>
    </submittedName>
</protein>
<keyword evidence="3" id="KW-0804">Transcription</keyword>
<keyword evidence="2" id="KW-0805">Transcription regulation</keyword>
<keyword evidence="6" id="KW-1185">Reference proteome</keyword>
<dbReference type="PANTHER" id="PTHR30265">
    <property type="entry name" value="RHO-INTERACTING TRANSCRIPTION TERMINATION FACTOR NUSG"/>
    <property type="match status" value="1"/>
</dbReference>
<keyword evidence="1" id="KW-0889">Transcription antitermination</keyword>
<dbReference type="OrthoDB" id="9796143at2"/>
<dbReference type="InterPro" id="IPR006645">
    <property type="entry name" value="NGN-like_dom"/>
</dbReference>
<reference evidence="5 6" key="1">
    <citation type="submission" date="2018-04" db="EMBL/GenBank/DDBJ databases">
        <title>Genomic Encyclopedia of Archaeal and Bacterial Type Strains, Phase II (KMG-II): from individual species to whole genera.</title>
        <authorList>
            <person name="Goeker M."/>
        </authorList>
    </citation>
    <scope>NUCLEOTIDE SEQUENCE [LARGE SCALE GENOMIC DNA]</scope>
    <source>
        <strain evidence="5 6">DSM 28823</strain>
    </source>
</reference>
<dbReference type="Proteomes" id="UP000243525">
    <property type="component" value="Unassembled WGS sequence"/>
</dbReference>
<feature type="domain" description="NusG-like N-terminal" evidence="4">
    <location>
        <begin position="8"/>
        <end position="108"/>
    </location>
</feature>
<dbReference type="PANTHER" id="PTHR30265:SF4">
    <property type="entry name" value="KOW MOTIF FAMILY PROTEIN, EXPRESSED"/>
    <property type="match status" value="1"/>
</dbReference>
<evidence type="ECO:0000256" key="2">
    <source>
        <dbReference type="ARBA" id="ARBA00023015"/>
    </source>
</evidence>
<name>A0A2T5C0F3_9BACT</name>
<accession>A0A2T5C0F3</accession>
<dbReference type="SMART" id="SM00738">
    <property type="entry name" value="NGN"/>
    <property type="match status" value="1"/>
</dbReference>
<evidence type="ECO:0000256" key="1">
    <source>
        <dbReference type="ARBA" id="ARBA00022814"/>
    </source>
</evidence>
<dbReference type="SUPFAM" id="SSF82679">
    <property type="entry name" value="N-utilization substance G protein NusG, N-terminal domain"/>
    <property type="match status" value="1"/>
</dbReference>
<evidence type="ECO:0000313" key="6">
    <source>
        <dbReference type="Proteomes" id="UP000243525"/>
    </source>
</evidence>
<dbReference type="InterPro" id="IPR043425">
    <property type="entry name" value="NusG-like"/>
</dbReference>
<dbReference type="RefSeq" id="WP_107822734.1">
    <property type="nucleotide sequence ID" value="NZ_OY782574.1"/>
</dbReference>
<evidence type="ECO:0000313" key="5">
    <source>
        <dbReference type="EMBL" id="PTN08003.1"/>
    </source>
</evidence>
<evidence type="ECO:0000256" key="3">
    <source>
        <dbReference type="ARBA" id="ARBA00023163"/>
    </source>
</evidence>
<proteinExistence type="predicted"/>
<dbReference type="GO" id="GO:0031564">
    <property type="term" value="P:transcription antitermination"/>
    <property type="evidence" value="ECO:0007669"/>
    <property type="project" value="UniProtKB-KW"/>
</dbReference>
<dbReference type="EMBL" id="QAAD01000011">
    <property type="protein sequence ID" value="PTN08003.1"/>
    <property type="molecule type" value="Genomic_DNA"/>
</dbReference>
<comment type="caution">
    <text evidence="5">The sequence shown here is derived from an EMBL/GenBank/DDBJ whole genome shotgun (WGS) entry which is preliminary data.</text>
</comment>
<sequence>MTTHEGENKSWYAIYVKSRCEKKAWQKLTDKGIECYLPLHEKVRQWSDRKKKVTIPLLPGYLFVHIHPHEMNCTLQTDHVLCFITTAGKASVIRDEEIQTLKRILAPEELTIGLSAEAVAPGQQVEVIAGPLRGMQGELIQLKGKKVVGVHIRQIPYTITVDIPLAHLIVIPNQ</sequence>